<proteinExistence type="inferred from homology"/>
<evidence type="ECO:0000256" key="13">
    <source>
        <dbReference type="SAM" id="Coils"/>
    </source>
</evidence>
<dbReference type="OMA" id="VCEIFEV"/>
<accession>A0A9J7LY26</accession>
<dbReference type="GO" id="GO:0008289">
    <property type="term" value="F:lipid binding"/>
    <property type="evidence" value="ECO:0007669"/>
    <property type="project" value="UniProtKB-KW"/>
</dbReference>
<sequence length="324" mass="37081">MSDPAEQDMKHALPRKMNEFAGSLASNLTWAVGSWSKDMSHLLSENARLSAELQDLKERTASVASERAVRDRQNVEDITDPNRPTQIGQLYTQFIDGDRMDAVDALQKEFPDKHYANHRLVCEIFEVAFEVATVAITSVREHIPRTLVNPTSLRTPSVKSQQKQQAGEEPIEVYFKYTTTPELEKRRRDADIKNITDSISAYLRRTSRSVDITAMKEDVLSDIEKRYPPEKRSLLFKKLRLVQNFISDCCKLAWQLVVQTPSMHIQYNDRTFDKMKHEQSNKQSSTSKSATSTRIRHYLWPTLLYNLNGKVACKGIVVTGDSEV</sequence>
<evidence type="ECO:0000256" key="2">
    <source>
        <dbReference type="ARBA" id="ARBA00004305"/>
    </source>
</evidence>
<keyword evidence="7" id="KW-1000">Mitochondrion outer membrane</keyword>
<name>A0A9J7LY26_BRAFL</name>
<dbReference type="Pfam" id="PF16026">
    <property type="entry name" value="MIEAP"/>
    <property type="match status" value="1"/>
</dbReference>
<evidence type="ECO:0000256" key="9">
    <source>
        <dbReference type="ARBA" id="ARBA00023121"/>
    </source>
</evidence>
<evidence type="ECO:0000313" key="15">
    <source>
        <dbReference type="Proteomes" id="UP000001554"/>
    </source>
</evidence>
<dbReference type="AlphaFoldDB" id="A0A9J7LY26"/>
<dbReference type="GO" id="GO:0005759">
    <property type="term" value="C:mitochondrial matrix"/>
    <property type="evidence" value="ECO:0007669"/>
    <property type="project" value="UniProtKB-SubCell"/>
</dbReference>
<reference evidence="16" key="2">
    <citation type="submission" date="2025-08" db="UniProtKB">
        <authorList>
            <consortium name="RefSeq"/>
        </authorList>
    </citation>
    <scope>IDENTIFICATION</scope>
    <source>
        <strain evidence="16">S238N-H82</strain>
        <tissue evidence="16">Testes</tissue>
    </source>
</reference>
<organism evidence="15 16">
    <name type="scientific">Branchiostoma floridae</name>
    <name type="common">Florida lancelet</name>
    <name type="synonym">Amphioxus</name>
    <dbReference type="NCBI Taxonomy" id="7739"/>
    <lineage>
        <taxon>Eukaryota</taxon>
        <taxon>Metazoa</taxon>
        <taxon>Chordata</taxon>
        <taxon>Cephalochordata</taxon>
        <taxon>Leptocardii</taxon>
        <taxon>Amphioxiformes</taxon>
        <taxon>Branchiostomatidae</taxon>
        <taxon>Branchiostoma</taxon>
    </lineage>
</organism>
<keyword evidence="6" id="KW-0963">Cytoplasm</keyword>
<evidence type="ECO:0000256" key="6">
    <source>
        <dbReference type="ARBA" id="ARBA00022490"/>
    </source>
</evidence>
<dbReference type="GO" id="GO:0035694">
    <property type="term" value="P:mitochondrial protein catabolic process"/>
    <property type="evidence" value="ECO:0000318"/>
    <property type="project" value="GO_Central"/>
</dbReference>
<keyword evidence="11" id="KW-0472">Membrane</keyword>
<protein>
    <recommendedName>
        <fullName evidence="5">Mitochondria-eating protein</fullName>
    </recommendedName>
    <alternativeName>
        <fullName evidence="12">Spermatogenesis-associated protein 18</fullName>
    </alternativeName>
</protein>
<evidence type="ECO:0000256" key="7">
    <source>
        <dbReference type="ARBA" id="ARBA00022787"/>
    </source>
</evidence>
<keyword evidence="8 13" id="KW-0175">Coiled coil</keyword>
<evidence type="ECO:0000256" key="10">
    <source>
        <dbReference type="ARBA" id="ARBA00023128"/>
    </source>
</evidence>
<dbReference type="GeneID" id="118424872"/>
<dbReference type="GO" id="GO:0005741">
    <property type="term" value="C:mitochondrial outer membrane"/>
    <property type="evidence" value="ECO:0000318"/>
    <property type="project" value="GO_Central"/>
</dbReference>
<dbReference type="GO" id="GO:0035695">
    <property type="term" value="P:mitophagy by internal vacuole formation"/>
    <property type="evidence" value="ECO:0000318"/>
    <property type="project" value="GO_Central"/>
</dbReference>
<dbReference type="OrthoDB" id="6148910at2759"/>
<feature type="domain" description="Mitochondria-eating protein C-terminal" evidence="14">
    <location>
        <begin position="83"/>
        <end position="319"/>
    </location>
</feature>
<reference evidence="15" key="1">
    <citation type="journal article" date="2020" name="Nat. Ecol. Evol.">
        <title>Deeply conserved synteny resolves early events in vertebrate evolution.</title>
        <authorList>
            <person name="Simakov O."/>
            <person name="Marletaz F."/>
            <person name="Yue J.X."/>
            <person name="O'Connell B."/>
            <person name="Jenkins J."/>
            <person name="Brandt A."/>
            <person name="Calef R."/>
            <person name="Tung C.H."/>
            <person name="Huang T.K."/>
            <person name="Schmutz J."/>
            <person name="Satoh N."/>
            <person name="Yu J.K."/>
            <person name="Putnam N.H."/>
            <person name="Green R.E."/>
            <person name="Rokhsar D.S."/>
        </authorList>
    </citation>
    <scope>NUCLEOTIDE SEQUENCE [LARGE SCALE GENOMIC DNA]</scope>
    <source>
        <strain evidence="15">S238N-H82</strain>
    </source>
</reference>
<dbReference type="InterPro" id="IPR026169">
    <property type="entry name" value="MIEAP"/>
</dbReference>
<evidence type="ECO:0000256" key="3">
    <source>
        <dbReference type="ARBA" id="ARBA00004496"/>
    </source>
</evidence>
<evidence type="ECO:0000256" key="1">
    <source>
        <dbReference type="ARBA" id="ARBA00004294"/>
    </source>
</evidence>
<dbReference type="PANTHER" id="PTHR21771">
    <property type="entry name" value="MITOCHONDRIA-EATING PROTEIN-RELATED"/>
    <property type="match status" value="1"/>
</dbReference>
<evidence type="ECO:0000259" key="14">
    <source>
        <dbReference type="Pfam" id="PF16026"/>
    </source>
</evidence>
<evidence type="ECO:0000256" key="4">
    <source>
        <dbReference type="ARBA" id="ARBA00008233"/>
    </source>
</evidence>
<evidence type="ECO:0000256" key="8">
    <source>
        <dbReference type="ARBA" id="ARBA00023054"/>
    </source>
</evidence>
<dbReference type="PANTHER" id="PTHR21771:SF1">
    <property type="entry name" value="MITOCHONDRIA-EATING PROTEIN"/>
    <property type="match status" value="1"/>
</dbReference>
<dbReference type="RefSeq" id="XP_035689575.1">
    <property type="nucleotide sequence ID" value="XM_035833682.1"/>
</dbReference>
<comment type="subcellular location">
    <subcellularLocation>
        <location evidence="3">Cytoplasm</location>
    </subcellularLocation>
    <subcellularLocation>
        <location evidence="2">Mitochondrion matrix</location>
    </subcellularLocation>
    <subcellularLocation>
        <location evidence="1">Mitochondrion outer membrane</location>
    </subcellularLocation>
</comment>
<dbReference type="Proteomes" id="UP000001554">
    <property type="component" value="Chromosome 1"/>
</dbReference>
<keyword evidence="15" id="KW-1185">Reference proteome</keyword>
<keyword evidence="9" id="KW-0446">Lipid-binding</keyword>
<evidence type="ECO:0000256" key="11">
    <source>
        <dbReference type="ARBA" id="ARBA00023136"/>
    </source>
</evidence>
<gene>
    <name evidence="16" type="primary">LOC118424872</name>
</gene>
<dbReference type="InterPro" id="IPR031981">
    <property type="entry name" value="MIEAP_C"/>
</dbReference>
<evidence type="ECO:0000313" key="16">
    <source>
        <dbReference type="RefSeq" id="XP_035689575.1"/>
    </source>
</evidence>
<feature type="coiled-coil region" evidence="13">
    <location>
        <begin position="39"/>
        <end position="66"/>
    </location>
</feature>
<dbReference type="KEGG" id="bfo:118424872"/>
<evidence type="ECO:0000256" key="12">
    <source>
        <dbReference type="ARBA" id="ARBA00032687"/>
    </source>
</evidence>
<comment type="similarity">
    <text evidence="4">Belongs to the MIEAP family.</text>
</comment>
<keyword evidence="10" id="KW-0496">Mitochondrion</keyword>
<evidence type="ECO:0000256" key="5">
    <source>
        <dbReference type="ARBA" id="ARBA00019863"/>
    </source>
</evidence>